<evidence type="ECO:0000313" key="2">
    <source>
        <dbReference type="EMBL" id="ASP38427.1"/>
    </source>
</evidence>
<dbReference type="EMBL" id="CP022530">
    <property type="protein sequence ID" value="ASP38427.1"/>
    <property type="molecule type" value="Genomic_DNA"/>
</dbReference>
<dbReference type="GO" id="GO:0016747">
    <property type="term" value="F:acyltransferase activity, transferring groups other than amino-acyl groups"/>
    <property type="evidence" value="ECO:0007669"/>
    <property type="project" value="InterPro"/>
</dbReference>
<proteinExistence type="predicted"/>
<protein>
    <submittedName>
        <fullName evidence="2">GNAT family N-acetyltransferase</fullName>
    </submittedName>
</protein>
<dbReference type="InterPro" id="IPR016181">
    <property type="entry name" value="Acyl_CoA_acyltransferase"/>
</dbReference>
<dbReference type="RefSeq" id="WP_094059621.1">
    <property type="nucleotide sequence ID" value="NZ_CP022530.1"/>
</dbReference>
<dbReference type="Pfam" id="PF13508">
    <property type="entry name" value="Acetyltransf_7"/>
    <property type="match status" value="1"/>
</dbReference>
<dbReference type="OrthoDB" id="5459937at2"/>
<dbReference type="InterPro" id="IPR000182">
    <property type="entry name" value="GNAT_dom"/>
</dbReference>
<dbReference type="AlphaFoldDB" id="A0A222FH81"/>
<evidence type="ECO:0000313" key="3">
    <source>
        <dbReference type="Proteomes" id="UP000202440"/>
    </source>
</evidence>
<gene>
    <name evidence="2" type="ORF">CHH28_06960</name>
</gene>
<evidence type="ECO:0000259" key="1">
    <source>
        <dbReference type="PROSITE" id="PS51186"/>
    </source>
</evidence>
<dbReference type="PROSITE" id="PS51186">
    <property type="entry name" value="GNAT"/>
    <property type="match status" value="1"/>
</dbReference>
<dbReference type="Gene3D" id="3.40.630.30">
    <property type="match status" value="1"/>
</dbReference>
<keyword evidence="3" id="KW-1185">Reference proteome</keyword>
<dbReference type="SUPFAM" id="SSF55729">
    <property type="entry name" value="Acyl-CoA N-acyltransferases (Nat)"/>
    <property type="match status" value="1"/>
</dbReference>
<sequence>MSNFVVTAFQPQHSQAVVNLWRQAHSKALDLEPIHSVESQTYFLQHILPQDYDIRVVLDADTVVAFMASNRNEISQLYVHPEYQGKSIGSLLMEVAKQQSDGYLSLRTFEKNQPARDFYQAHGFDFSAGNSDNEEGLPDLLYEWRQ</sequence>
<accession>A0A222FH81</accession>
<feature type="domain" description="N-acetyltransferase" evidence="1">
    <location>
        <begin position="4"/>
        <end position="146"/>
    </location>
</feature>
<keyword evidence="2" id="KW-0808">Transferase</keyword>
<dbReference type="KEGG" id="bsan:CHH28_06960"/>
<name>A0A222FH81_9GAMM</name>
<dbReference type="CDD" id="cd04301">
    <property type="entry name" value="NAT_SF"/>
    <property type="match status" value="1"/>
</dbReference>
<reference evidence="2 3" key="1">
    <citation type="submission" date="2017-07" db="EMBL/GenBank/DDBJ databases">
        <title>Annotated genome sequence of Bacterioplanes sanyensis isolated from Red Sea.</title>
        <authorList>
            <person name="Rehman Z.U."/>
        </authorList>
    </citation>
    <scope>NUCLEOTIDE SEQUENCE [LARGE SCALE GENOMIC DNA]</scope>
    <source>
        <strain evidence="2 3">NV9</strain>
    </source>
</reference>
<organism evidence="2 3">
    <name type="scientific">Bacterioplanes sanyensis</name>
    <dbReference type="NCBI Taxonomy" id="1249553"/>
    <lineage>
        <taxon>Bacteria</taxon>
        <taxon>Pseudomonadati</taxon>
        <taxon>Pseudomonadota</taxon>
        <taxon>Gammaproteobacteria</taxon>
        <taxon>Oceanospirillales</taxon>
        <taxon>Oceanospirillaceae</taxon>
        <taxon>Bacterioplanes</taxon>
    </lineage>
</organism>
<dbReference type="Proteomes" id="UP000202440">
    <property type="component" value="Chromosome"/>
</dbReference>